<gene>
    <name evidence="1" type="primary">cruP</name>
    <name evidence="1" type="ordered locus">AM1_2386</name>
</gene>
<name>B0C349_ACAM1</name>
<evidence type="ECO:0000313" key="1">
    <source>
        <dbReference type="EMBL" id="ABW27396.1"/>
    </source>
</evidence>
<dbReference type="STRING" id="329726.AM1_2386"/>
<proteinExistence type="predicted"/>
<dbReference type="Proteomes" id="UP000000268">
    <property type="component" value="Chromosome"/>
</dbReference>
<protein>
    <submittedName>
        <fullName evidence="1">Lycopene cyclase</fullName>
    </submittedName>
</protein>
<dbReference type="HOGENOM" id="CLU_027173_1_0_3"/>
<dbReference type="EMBL" id="CP000828">
    <property type="protein sequence ID" value="ABW27396.1"/>
    <property type="molecule type" value="Genomic_DNA"/>
</dbReference>
<dbReference type="SUPFAM" id="SSF51905">
    <property type="entry name" value="FAD/NAD(P)-binding domain"/>
    <property type="match status" value="1"/>
</dbReference>
<dbReference type="Gene3D" id="3.50.50.60">
    <property type="entry name" value="FAD/NAD(P)-binding domain"/>
    <property type="match status" value="1"/>
</dbReference>
<dbReference type="PANTHER" id="PTHR32098">
    <property type="entry name" value="LYCOPENE BETA/EPSILON CYCLASE PROTEIN"/>
    <property type="match status" value="1"/>
</dbReference>
<reference evidence="1 2" key="1">
    <citation type="journal article" date="2008" name="Proc. Natl. Acad. Sci. U.S.A.">
        <title>Niche adaptation and genome expansion in the chlorophyll d-producing cyanobacterium Acaryochloris marina.</title>
        <authorList>
            <person name="Swingley W.D."/>
            <person name="Chen M."/>
            <person name="Cheung P.C."/>
            <person name="Conrad A.L."/>
            <person name="Dejesa L.C."/>
            <person name="Hao J."/>
            <person name="Honchak B.M."/>
            <person name="Karbach L.E."/>
            <person name="Kurdoglu A."/>
            <person name="Lahiri S."/>
            <person name="Mastrian S.D."/>
            <person name="Miyashita H."/>
            <person name="Page L."/>
            <person name="Ramakrishna P."/>
            <person name="Satoh S."/>
            <person name="Sattley W.M."/>
            <person name="Shimada Y."/>
            <person name="Taylor H.L."/>
            <person name="Tomo T."/>
            <person name="Tsuchiya T."/>
            <person name="Wang Z.T."/>
            <person name="Raymond J."/>
            <person name="Mimuro M."/>
            <person name="Blankenship R.E."/>
            <person name="Touchman J.W."/>
        </authorList>
    </citation>
    <scope>NUCLEOTIDE SEQUENCE [LARGE SCALE GENOMIC DNA]</scope>
    <source>
        <strain evidence="2">MBIC 11017</strain>
    </source>
</reference>
<dbReference type="RefSeq" id="WP_012162865.1">
    <property type="nucleotide sequence ID" value="NC_009925.1"/>
</dbReference>
<keyword evidence="2" id="KW-1185">Reference proteome</keyword>
<evidence type="ECO:0000313" key="2">
    <source>
        <dbReference type="Proteomes" id="UP000000268"/>
    </source>
</evidence>
<dbReference type="AlphaFoldDB" id="B0C349"/>
<dbReference type="KEGG" id="amr:AM1_2386"/>
<dbReference type="InterPro" id="IPR036188">
    <property type="entry name" value="FAD/NAD-bd_sf"/>
</dbReference>
<dbReference type="PANTHER" id="PTHR32098:SF5">
    <property type="entry name" value="LYCOPENE BETA_EPSILON CYCLASE PROTEIN"/>
    <property type="match status" value="1"/>
</dbReference>
<accession>B0C349</accession>
<dbReference type="eggNOG" id="COG0644">
    <property type="taxonomic scope" value="Bacteria"/>
</dbReference>
<dbReference type="OrthoDB" id="418423at2"/>
<organism evidence="1 2">
    <name type="scientific">Acaryochloris marina (strain MBIC 11017)</name>
    <dbReference type="NCBI Taxonomy" id="329726"/>
    <lineage>
        <taxon>Bacteria</taxon>
        <taxon>Bacillati</taxon>
        <taxon>Cyanobacteriota</taxon>
        <taxon>Cyanophyceae</taxon>
        <taxon>Acaryochloridales</taxon>
        <taxon>Acaryochloridaceae</taxon>
        <taxon>Acaryochloris</taxon>
    </lineage>
</organism>
<sequence length="515" mass="58019">MPSTAELIATLPAPFLANLQQADRRWSQLRQGPPAQIPTVVQDSTERLGTMDWDVVICGGTLGVMIGTTLALRGWRVLILERGILKGREQEWNISRAELSVLVELELLTEAQLETAIASEFNPNRIQFMGGPAVWVQDVLNVGVDPVFLLDALKARFLEAGGYLQEQTAFSNMVVHPDGVAIQTDTTLTARLMLDVMGHFSPVAAQARQGQTPAGICLVVGTCAQGLPVRDTGDLLVSFTPIEDRCQYFWEAFPARDGRTTYMFTYADLHPQRPSLEHVFRHYLDRLPEYQDTDLAEVKILRALFGMFPSYEQSPLQYPWDRIMPMGDSSGSQSPLSFGGFGAMIRHLRRLDAGIHEALSADALGTKDLNLLQPYQPNLSVTWLFQQSMRAPADRDLNPQQINQLLQVVFHEMEKLGDPVLKPFLQDIVQFPALSQTLLQISLRHPQLTPKILGHVGLGALFKWIPHYMGLGLYNELHRLIPALKQWSDTLNPKQQYYWQRRYDGWTYGTGHDYE</sequence>